<organism evidence="1 2">
    <name type="scientific">Novosphingobium barchaimii LL02</name>
    <dbReference type="NCBI Taxonomy" id="1114963"/>
    <lineage>
        <taxon>Bacteria</taxon>
        <taxon>Pseudomonadati</taxon>
        <taxon>Pseudomonadota</taxon>
        <taxon>Alphaproteobacteria</taxon>
        <taxon>Sphingomonadales</taxon>
        <taxon>Sphingomonadaceae</taxon>
        <taxon>Novosphingobium</taxon>
    </lineage>
</organism>
<reference evidence="1 2" key="1">
    <citation type="journal article" date="2015" name="G3 (Bethesda)">
        <title>Insights into Ongoing Evolution of the Hexachlorocyclohexane Catabolic Pathway from Comparative Genomics of Ten Sphingomonadaceae Strains.</title>
        <authorList>
            <person name="Pearce S.L."/>
            <person name="Oakeshott J.G."/>
            <person name="Pandey G."/>
        </authorList>
    </citation>
    <scope>NUCLEOTIDE SEQUENCE [LARGE SCALE GENOMIC DNA]</scope>
    <source>
        <strain evidence="1 2">LL02</strain>
    </source>
</reference>
<dbReference type="EMBL" id="JACU01000012">
    <property type="protein sequence ID" value="KMS51300.1"/>
    <property type="molecule type" value="Genomic_DNA"/>
</dbReference>
<dbReference type="AlphaFoldDB" id="A0A0J8A7E5"/>
<accession>A0A0J8A7E5</accession>
<dbReference type="RefSeq" id="WP_236711367.1">
    <property type="nucleotide sequence ID" value="NZ_KQ130458.1"/>
</dbReference>
<keyword evidence="2" id="KW-1185">Reference proteome</keyword>
<evidence type="ECO:0000313" key="2">
    <source>
        <dbReference type="Proteomes" id="UP000052268"/>
    </source>
</evidence>
<dbReference type="PATRIC" id="fig|1114963.3.peg.4322"/>
<name>A0A0J8A7E5_9SPHN</name>
<evidence type="ECO:0000313" key="1">
    <source>
        <dbReference type="EMBL" id="KMS51300.1"/>
    </source>
</evidence>
<proteinExistence type="predicted"/>
<dbReference type="Proteomes" id="UP000052268">
    <property type="component" value="Unassembled WGS sequence"/>
</dbReference>
<comment type="caution">
    <text evidence="1">The sequence shown here is derived from an EMBL/GenBank/DDBJ whole genome shotgun (WGS) entry which is preliminary data.</text>
</comment>
<protein>
    <submittedName>
        <fullName evidence="1">Uncharacterized protein</fullName>
    </submittedName>
</protein>
<gene>
    <name evidence="1" type="ORF">V474_03485</name>
</gene>
<sequence>MAFSSVKIMENGNEVSVALELSEQDGDPYWTKTGSWTMGLDPLGLQATSIRIYQSLVPNITNITNRLRYYAYFPWLIELYEKKCSATITESGRRQL</sequence>